<name>A0A5B7DQQ8_PORTR</name>
<evidence type="ECO:0000313" key="1">
    <source>
        <dbReference type="EMBL" id="MPC24042.1"/>
    </source>
</evidence>
<evidence type="ECO:0000313" key="2">
    <source>
        <dbReference type="Proteomes" id="UP000324222"/>
    </source>
</evidence>
<dbReference type="AlphaFoldDB" id="A0A5B7DQQ8"/>
<comment type="caution">
    <text evidence="1">The sequence shown here is derived from an EMBL/GenBank/DDBJ whole genome shotgun (WGS) entry which is preliminary data.</text>
</comment>
<gene>
    <name evidence="1" type="ORF">E2C01_017112</name>
</gene>
<dbReference type="EMBL" id="VSRR010001282">
    <property type="protein sequence ID" value="MPC24042.1"/>
    <property type="molecule type" value="Genomic_DNA"/>
</dbReference>
<reference evidence="1 2" key="1">
    <citation type="submission" date="2019-05" db="EMBL/GenBank/DDBJ databases">
        <title>Another draft genome of Portunus trituberculatus and its Hox gene families provides insights of decapod evolution.</title>
        <authorList>
            <person name="Jeong J.-H."/>
            <person name="Song I."/>
            <person name="Kim S."/>
            <person name="Choi T."/>
            <person name="Kim D."/>
            <person name="Ryu S."/>
            <person name="Kim W."/>
        </authorList>
    </citation>
    <scope>NUCLEOTIDE SEQUENCE [LARGE SCALE GENOMIC DNA]</scope>
    <source>
        <tissue evidence="1">Muscle</tissue>
    </source>
</reference>
<organism evidence="1 2">
    <name type="scientific">Portunus trituberculatus</name>
    <name type="common">Swimming crab</name>
    <name type="synonym">Neptunus trituberculatus</name>
    <dbReference type="NCBI Taxonomy" id="210409"/>
    <lineage>
        <taxon>Eukaryota</taxon>
        <taxon>Metazoa</taxon>
        <taxon>Ecdysozoa</taxon>
        <taxon>Arthropoda</taxon>
        <taxon>Crustacea</taxon>
        <taxon>Multicrustacea</taxon>
        <taxon>Malacostraca</taxon>
        <taxon>Eumalacostraca</taxon>
        <taxon>Eucarida</taxon>
        <taxon>Decapoda</taxon>
        <taxon>Pleocyemata</taxon>
        <taxon>Brachyura</taxon>
        <taxon>Eubrachyura</taxon>
        <taxon>Portunoidea</taxon>
        <taxon>Portunidae</taxon>
        <taxon>Portuninae</taxon>
        <taxon>Portunus</taxon>
    </lineage>
</organism>
<keyword evidence="2" id="KW-1185">Reference proteome</keyword>
<protein>
    <submittedName>
        <fullName evidence="1">Uncharacterized protein</fullName>
    </submittedName>
</protein>
<accession>A0A5B7DQQ8</accession>
<proteinExistence type="predicted"/>
<dbReference type="Proteomes" id="UP000324222">
    <property type="component" value="Unassembled WGS sequence"/>
</dbReference>
<sequence>MYREAINQRCDMLLPSAVTAWILGNINTNHSLAVPEAMPGNLISYKHHETQHKYNPGSDASKPFPTWLRPKSLEALTAPTH</sequence>